<keyword evidence="2" id="KW-1185">Reference proteome</keyword>
<evidence type="ECO:0000313" key="1">
    <source>
        <dbReference type="EMBL" id="KAJ8959422.1"/>
    </source>
</evidence>
<gene>
    <name evidence="1" type="ORF">NQ318_022112</name>
</gene>
<proteinExistence type="predicted"/>
<dbReference type="AlphaFoldDB" id="A0AAV8Z5P7"/>
<sequence length="94" mass="11024">MDWRNTNNVTSFSENVLIACFQELAEKIKSSTLWTHYSIIKTYLNIEPSKKNVIKVGREKKERKSEGYIGKKSKTFSPEEFRTFIDEAPDNQFL</sequence>
<reference evidence="1" key="1">
    <citation type="journal article" date="2023" name="Insect Mol. Biol.">
        <title>Genome sequencing provides insights into the evolution of gene families encoding plant cell wall-degrading enzymes in longhorned beetles.</title>
        <authorList>
            <person name="Shin N.R."/>
            <person name="Okamura Y."/>
            <person name="Kirsch R."/>
            <person name="Pauchet Y."/>
        </authorList>
    </citation>
    <scope>NUCLEOTIDE SEQUENCE</scope>
    <source>
        <strain evidence="1">AMC_N1</strain>
    </source>
</reference>
<comment type="caution">
    <text evidence="1">The sequence shown here is derived from an EMBL/GenBank/DDBJ whole genome shotgun (WGS) entry which is preliminary data.</text>
</comment>
<evidence type="ECO:0000313" key="2">
    <source>
        <dbReference type="Proteomes" id="UP001162162"/>
    </source>
</evidence>
<accession>A0AAV8Z5P7</accession>
<protein>
    <submittedName>
        <fullName evidence="1">Uncharacterized protein</fullName>
    </submittedName>
</protein>
<name>A0AAV8Z5P7_9CUCU</name>
<dbReference type="Proteomes" id="UP001162162">
    <property type="component" value="Unassembled WGS sequence"/>
</dbReference>
<organism evidence="1 2">
    <name type="scientific">Aromia moschata</name>
    <dbReference type="NCBI Taxonomy" id="1265417"/>
    <lineage>
        <taxon>Eukaryota</taxon>
        <taxon>Metazoa</taxon>
        <taxon>Ecdysozoa</taxon>
        <taxon>Arthropoda</taxon>
        <taxon>Hexapoda</taxon>
        <taxon>Insecta</taxon>
        <taxon>Pterygota</taxon>
        <taxon>Neoptera</taxon>
        <taxon>Endopterygota</taxon>
        <taxon>Coleoptera</taxon>
        <taxon>Polyphaga</taxon>
        <taxon>Cucujiformia</taxon>
        <taxon>Chrysomeloidea</taxon>
        <taxon>Cerambycidae</taxon>
        <taxon>Cerambycinae</taxon>
        <taxon>Callichromatini</taxon>
        <taxon>Aromia</taxon>
    </lineage>
</organism>
<dbReference type="EMBL" id="JAPWTK010000013">
    <property type="protein sequence ID" value="KAJ8959422.1"/>
    <property type="molecule type" value="Genomic_DNA"/>
</dbReference>